<evidence type="ECO:0000313" key="2">
    <source>
        <dbReference type="Proteomes" id="UP001458880"/>
    </source>
</evidence>
<gene>
    <name evidence="1" type="ORF">QE152_g33468</name>
</gene>
<comment type="caution">
    <text evidence="1">The sequence shown here is derived from an EMBL/GenBank/DDBJ whole genome shotgun (WGS) entry which is preliminary data.</text>
</comment>
<organism evidence="1 2">
    <name type="scientific">Popillia japonica</name>
    <name type="common">Japanese beetle</name>
    <dbReference type="NCBI Taxonomy" id="7064"/>
    <lineage>
        <taxon>Eukaryota</taxon>
        <taxon>Metazoa</taxon>
        <taxon>Ecdysozoa</taxon>
        <taxon>Arthropoda</taxon>
        <taxon>Hexapoda</taxon>
        <taxon>Insecta</taxon>
        <taxon>Pterygota</taxon>
        <taxon>Neoptera</taxon>
        <taxon>Endopterygota</taxon>
        <taxon>Coleoptera</taxon>
        <taxon>Polyphaga</taxon>
        <taxon>Scarabaeiformia</taxon>
        <taxon>Scarabaeidae</taxon>
        <taxon>Rutelinae</taxon>
        <taxon>Popillia</taxon>
    </lineage>
</organism>
<name>A0AAW1IXF3_POPJA</name>
<protein>
    <submittedName>
        <fullName evidence="1">Uncharacterized protein</fullName>
    </submittedName>
</protein>
<evidence type="ECO:0000313" key="1">
    <source>
        <dbReference type="EMBL" id="KAK9694539.1"/>
    </source>
</evidence>
<accession>A0AAW1IXF3</accession>
<reference evidence="1 2" key="1">
    <citation type="journal article" date="2024" name="BMC Genomics">
        <title>De novo assembly and annotation of Popillia japonica's genome with initial clues to its potential as an invasive pest.</title>
        <authorList>
            <person name="Cucini C."/>
            <person name="Boschi S."/>
            <person name="Funari R."/>
            <person name="Cardaioli E."/>
            <person name="Iannotti N."/>
            <person name="Marturano G."/>
            <person name="Paoli F."/>
            <person name="Bruttini M."/>
            <person name="Carapelli A."/>
            <person name="Frati F."/>
            <person name="Nardi F."/>
        </authorList>
    </citation>
    <scope>NUCLEOTIDE SEQUENCE [LARGE SCALE GENOMIC DNA]</scope>
    <source>
        <strain evidence="1">DMR45628</strain>
    </source>
</reference>
<keyword evidence="2" id="KW-1185">Reference proteome</keyword>
<proteinExistence type="predicted"/>
<dbReference type="AlphaFoldDB" id="A0AAW1IXF3"/>
<sequence length="202" mass="23669">MFLQIQNLTAVITQLQKEISEIRGDMRPVNAAPIEPIDFDDVVHEIEQRREKKQNVIIFNVADDEKDDTAKVAEIFKFMKVDREITLNNIKTYRLGREKITYRLGREKIVNKPRPIKVVLGDAMEAKLILRMSRALKNYPAARKIFISKDLKVRQIEKKNKIMKEFLERKSRGEGVFVRYIDRIPKILVSKNGQQLHSQPQL</sequence>
<dbReference type="EMBL" id="JASPKY010000509">
    <property type="protein sequence ID" value="KAK9694539.1"/>
    <property type="molecule type" value="Genomic_DNA"/>
</dbReference>
<dbReference type="Proteomes" id="UP001458880">
    <property type="component" value="Unassembled WGS sequence"/>
</dbReference>